<accession>A0ABZ2XR53</accession>
<dbReference type="EMBL" id="CP123584">
    <property type="protein sequence ID" value="WZK88392.1"/>
    <property type="molecule type" value="Genomic_DNA"/>
</dbReference>
<dbReference type="Proteomes" id="UP001623232">
    <property type="component" value="Chromosome"/>
</dbReference>
<gene>
    <name evidence="1" type="ORF">QEZ52_17585</name>
</gene>
<evidence type="ECO:0000313" key="2">
    <source>
        <dbReference type="Proteomes" id="UP001623232"/>
    </source>
</evidence>
<keyword evidence="2" id="KW-1185">Reference proteome</keyword>
<name>A0ABZ2XR53_9RHOB</name>
<organism evidence="1 2">
    <name type="scientific">Aliisedimentitalea scapharcae</name>
    <dbReference type="NCBI Taxonomy" id="1524259"/>
    <lineage>
        <taxon>Bacteria</taxon>
        <taxon>Pseudomonadati</taxon>
        <taxon>Pseudomonadota</taxon>
        <taxon>Alphaproteobacteria</taxon>
        <taxon>Rhodobacterales</taxon>
        <taxon>Roseobacteraceae</taxon>
        <taxon>Aliisedimentitalea</taxon>
    </lineage>
</organism>
<reference evidence="1 2" key="1">
    <citation type="submission" date="2023-04" db="EMBL/GenBank/DDBJ databases">
        <title>Complete genome sequence of Alisedimentitalea scapharcae.</title>
        <authorList>
            <person name="Rong J.-C."/>
            <person name="Yi M.-L."/>
            <person name="Zhao Q."/>
        </authorList>
    </citation>
    <scope>NUCLEOTIDE SEQUENCE [LARGE SCALE GENOMIC DNA]</scope>
    <source>
        <strain evidence="1 2">KCTC 42119</strain>
    </source>
</reference>
<protein>
    <submittedName>
        <fullName evidence="1">Uncharacterized protein</fullName>
    </submittedName>
</protein>
<sequence>MLQQVAKKNQNALNWFDPPKGEWSTAEFQLSVNPEMGLIIDGQKHAIKMFINKNKLSRLKAQMGGLLMSKALSIKAPNTKFSIFDIKQKQLHTFAAPSEKLEYLLIGEAAHLSAMLSAIRGNE</sequence>
<dbReference type="RefSeq" id="WP_406645778.1">
    <property type="nucleotide sequence ID" value="NZ_CP123584.1"/>
</dbReference>
<evidence type="ECO:0000313" key="1">
    <source>
        <dbReference type="EMBL" id="WZK88392.1"/>
    </source>
</evidence>
<proteinExistence type="predicted"/>